<protein>
    <recommendedName>
        <fullName evidence="11">Beta-1,4-N-acetylgalactosaminyltransferase</fullName>
        <ecNumber evidence="11">2.4.1.-</ecNumber>
    </recommendedName>
    <alternativeName>
        <fullName evidence="11">Beta-4-GalNAcT</fullName>
    </alternativeName>
</protein>
<keyword evidence="14" id="KW-1185">Reference proteome</keyword>
<dbReference type="InterPro" id="IPR029044">
    <property type="entry name" value="Nucleotide-diphossugar_trans"/>
</dbReference>
<evidence type="ECO:0000259" key="13">
    <source>
        <dbReference type="Pfam" id="PF13733"/>
    </source>
</evidence>
<keyword evidence="11" id="KW-0464">Manganese</keyword>
<evidence type="ECO:0000313" key="14">
    <source>
        <dbReference type="Proteomes" id="UP000694843"/>
    </source>
</evidence>
<dbReference type="SUPFAM" id="SSF53448">
    <property type="entry name" value="Nucleotide-diphospho-sugar transferases"/>
    <property type="match status" value="1"/>
</dbReference>
<keyword evidence="8 11" id="KW-1133">Transmembrane helix</keyword>
<feature type="domain" description="Galactosyltransferase N-terminal" evidence="13">
    <location>
        <begin position="58"/>
        <end position="142"/>
    </location>
</feature>
<reference evidence="15" key="1">
    <citation type="submission" date="2025-08" db="UniProtKB">
        <authorList>
            <consortium name="RefSeq"/>
        </authorList>
    </citation>
    <scope>IDENTIFICATION</scope>
    <source>
        <tissue evidence="15">Whole organism</tissue>
    </source>
</reference>
<dbReference type="PANTHER" id="PTHR19300">
    <property type="entry name" value="BETA-1,4-GALACTOSYLTRANSFERASE"/>
    <property type="match status" value="1"/>
</dbReference>
<dbReference type="GO" id="GO:0046872">
    <property type="term" value="F:metal ion binding"/>
    <property type="evidence" value="ECO:0007669"/>
    <property type="project" value="UniProtKB-UniRule"/>
</dbReference>
<keyword evidence="4 11" id="KW-0328">Glycosyltransferase</keyword>
<dbReference type="InterPro" id="IPR003859">
    <property type="entry name" value="Galactosyl_T"/>
</dbReference>
<keyword evidence="6 11" id="KW-0812">Transmembrane</keyword>
<evidence type="ECO:0000256" key="8">
    <source>
        <dbReference type="ARBA" id="ARBA00022989"/>
    </source>
</evidence>
<dbReference type="InterPro" id="IPR027791">
    <property type="entry name" value="Galactosyl_T_C"/>
</dbReference>
<sequence length="331" mass="38481">MLAGVRGLYRLPFIRVLKFICAAGILGCLIRVLLLNDSLQQGCEVYGSDDTQFFNSDEHNLAVLVPLRDRFEELQELVIHLSKFLREQKVKHHIFVINQVDKFRFNRASLLNVGFMEAGRTYDYIALHDIDLLPTNQELSYRYPSSGPMHVAAPNLHPRYHYPTFIGGVLLLTREHFLLVNGLSNVYWGWGLEDDELYARLKDAQLQIQRPGNLSTGTASFRHIHDRHVRHRDEVRCYDQHLLTRRRDRRTGLNTLNYYVMSRRKLSIEGFRLTVLNVALQCDEKETPWCDCQRSMNNSNMEESKKILAAIPPNELIAPKIDRKKHISRDA</sequence>
<evidence type="ECO:0000256" key="10">
    <source>
        <dbReference type="ARBA" id="ARBA00023180"/>
    </source>
</evidence>
<feature type="domain" description="Galactosyltransferase C-terminal" evidence="12">
    <location>
        <begin position="148"/>
        <end position="223"/>
    </location>
</feature>
<dbReference type="PANTHER" id="PTHR19300:SF30">
    <property type="entry name" value="BETA-1,4-GALACTOSYLTRANSFERASE 7"/>
    <property type="match status" value="1"/>
</dbReference>
<dbReference type="GO" id="GO:0016020">
    <property type="term" value="C:membrane"/>
    <property type="evidence" value="ECO:0007669"/>
    <property type="project" value="UniProtKB-SubCell"/>
</dbReference>
<dbReference type="GO" id="GO:0030166">
    <property type="term" value="P:proteoglycan biosynthetic process"/>
    <property type="evidence" value="ECO:0007669"/>
    <property type="project" value="TreeGrafter"/>
</dbReference>
<evidence type="ECO:0000256" key="5">
    <source>
        <dbReference type="ARBA" id="ARBA00022679"/>
    </source>
</evidence>
<dbReference type="InterPro" id="IPR027995">
    <property type="entry name" value="Galactosyl_T_N"/>
</dbReference>
<dbReference type="GO" id="GO:0005794">
    <property type="term" value="C:Golgi apparatus"/>
    <property type="evidence" value="ECO:0007669"/>
    <property type="project" value="TreeGrafter"/>
</dbReference>
<keyword evidence="11" id="KW-0479">Metal-binding</keyword>
<evidence type="ECO:0000256" key="4">
    <source>
        <dbReference type="ARBA" id="ARBA00022676"/>
    </source>
</evidence>
<comment type="pathway">
    <text evidence="2 11">Protein modification; protein glycosylation.</text>
</comment>
<keyword evidence="5 11" id="KW-0808">Transferase</keyword>
<dbReference type="Proteomes" id="UP000694843">
    <property type="component" value="Unplaced"/>
</dbReference>
<dbReference type="AlphaFoldDB" id="A0A8B7NE59"/>
<dbReference type="PRINTS" id="PR02050">
    <property type="entry name" value="B14GALTRFASE"/>
</dbReference>
<keyword evidence="10 11" id="KW-0325">Glycoprotein</keyword>
<dbReference type="OrthoDB" id="6020664at2759"/>
<dbReference type="Pfam" id="PF13733">
    <property type="entry name" value="Glyco_transf_7N"/>
    <property type="match status" value="1"/>
</dbReference>
<gene>
    <name evidence="15" type="primary">LOC108669115</name>
</gene>
<dbReference type="Pfam" id="PF02709">
    <property type="entry name" value="Glyco_transf_7C"/>
    <property type="match status" value="1"/>
</dbReference>
<evidence type="ECO:0000313" key="15">
    <source>
        <dbReference type="RefSeq" id="XP_018011894.1"/>
    </source>
</evidence>
<comment type="similarity">
    <text evidence="3 11">Belongs to the glycosyltransferase 7 family.</text>
</comment>
<evidence type="ECO:0000256" key="9">
    <source>
        <dbReference type="ARBA" id="ARBA00023136"/>
    </source>
</evidence>
<comment type="function">
    <text evidence="11">Catalyzes the transfer of galactose onto proteins or lipids.</text>
</comment>
<evidence type="ECO:0000256" key="2">
    <source>
        <dbReference type="ARBA" id="ARBA00004922"/>
    </source>
</evidence>
<dbReference type="KEGG" id="hazt:108669115"/>
<dbReference type="Gene3D" id="3.90.550.10">
    <property type="entry name" value="Spore Coat Polysaccharide Biosynthesis Protein SpsA, Chain A"/>
    <property type="match status" value="1"/>
</dbReference>
<accession>A0A8B7NE59</accession>
<feature type="transmembrane region" description="Helical" evidence="11">
    <location>
        <begin position="12"/>
        <end position="34"/>
    </location>
</feature>
<dbReference type="CTD" id="42991"/>
<keyword evidence="9 11" id="KW-0472">Membrane</keyword>
<evidence type="ECO:0000256" key="6">
    <source>
        <dbReference type="ARBA" id="ARBA00022692"/>
    </source>
</evidence>
<evidence type="ECO:0000259" key="12">
    <source>
        <dbReference type="Pfam" id="PF02709"/>
    </source>
</evidence>
<dbReference type="UniPathway" id="UPA00378"/>
<dbReference type="OMA" id="NWLFVCG"/>
<evidence type="ECO:0000256" key="1">
    <source>
        <dbReference type="ARBA" id="ARBA00004606"/>
    </source>
</evidence>
<evidence type="ECO:0000256" key="7">
    <source>
        <dbReference type="ARBA" id="ARBA00022968"/>
    </source>
</evidence>
<keyword evidence="7 11" id="KW-0735">Signal-anchor</keyword>
<evidence type="ECO:0000256" key="11">
    <source>
        <dbReference type="RuleBase" id="RU368121"/>
    </source>
</evidence>
<organism evidence="14 15">
    <name type="scientific">Hyalella azteca</name>
    <name type="common">Amphipod</name>
    <dbReference type="NCBI Taxonomy" id="294128"/>
    <lineage>
        <taxon>Eukaryota</taxon>
        <taxon>Metazoa</taxon>
        <taxon>Ecdysozoa</taxon>
        <taxon>Arthropoda</taxon>
        <taxon>Crustacea</taxon>
        <taxon>Multicrustacea</taxon>
        <taxon>Malacostraca</taxon>
        <taxon>Eumalacostraca</taxon>
        <taxon>Peracarida</taxon>
        <taxon>Amphipoda</taxon>
        <taxon>Senticaudata</taxon>
        <taxon>Talitrida</taxon>
        <taxon>Talitroidea</taxon>
        <taxon>Hyalellidae</taxon>
        <taxon>Hyalella</taxon>
    </lineage>
</organism>
<dbReference type="GeneID" id="108669115"/>
<evidence type="ECO:0000256" key="3">
    <source>
        <dbReference type="ARBA" id="ARBA00005735"/>
    </source>
</evidence>
<dbReference type="GO" id="GO:0005975">
    <property type="term" value="P:carbohydrate metabolic process"/>
    <property type="evidence" value="ECO:0007669"/>
    <property type="project" value="InterPro"/>
</dbReference>
<comment type="subcellular location">
    <subcellularLocation>
        <location evidence="1 11">Membrane</location>
        <topology evidence="1 11">Single-pass type II membrane protein</topology>
    </subcellularLocation>
</comment>
<name>A0A8B7NE59_HYAAZ</name>
<proteinExistence type="inferred from homology"/>
<comment type="cofactor">
    <cofactor evidence="11">
        <name>Mn(2+)</name>
        <dbReference type="ChEBI" id="CHEBI:29035"/>
    </cofactor>
</comment>
<dbReference type="RefSeq" id="XP_018011894.1">
    <property type="nucleotide sequence ID" value="XM_018156405.2"/>
</dbReference>
<dbReference type="EC" id="2.4.1.-" evidence="11"/>
<dbReference type="GO" id="GO:0046525">
    <property type="term" value="F:xylosylprotein 4-beta-galactosyltransferase activity"/>
    <property type="evidence" value="ECO:0007669"/>
    <property type="project" value="TreeGrafter"/>
</dbReference>